<reference evidence="2" key="4">
    <citation type="submission" date="2019-03" db="UniProtKB">
        <authorList>
            <consortium name="EnsemblPlants"/>
        </authorList>
    </citation>
    <scope>IDENTIFICATION</scope>
</reference>
<dbReference type="Proteomes" id="UP000015105">
    <property type="component" value="Chromosome 6D"/>
</dbReference>
<sequence>SSKVHSSRLSTSRETSWELDRSGVVGEKIKEDTRALVEIMVRRPEVETSNTDNNRVMVFAIVGVGGIGKTTLAQKVFNDEAINANFDTKIWLSVNQGFDKVELLRTAITWQGRRYSW</sequence>
<dbReference type="EnsemblPlants" id="AET6Gv21003700.12">
    <property type="protein sequence ID" value="AET6Gv21003700.12"/>
    <property type="gene ID" value="AET6Gv21003700"/>
</dbReference>
<protein>
    <recommendedName>
        <fullName evidence="1">NB-ARC domain-containing protein</fullName>
    </recommendedName>
</protein>
<organism evidence="2 3">
    <name type="scientific">Aegilops tauschii subsp. strangulata</name>
    <name type="common">Goatgrass</name>
    <dbReference type="NCBI Taxonomy" id="200361"/>
    <lineage>
        <taxon>Eukaryota</taxon>
        <taxon>Viridiplantae</taxon>
        <taxon>Streptophyta</taxon>
        <taxon>Embryophyta</taxon>
        <taxon>Tracheophyta</taxon>
        <taxon>Spermatophyta</taxon>
        <taxon>Magnoliopsida</taxon>
        <taxon>Liliopsida</taxon>
        <taxon>Poales</taxon>
        <taxon>Poaceae</taxon>
        <taxon>BOP clade</taxon>
        <taxon>Pooideae</taxon>
        <taxon>Triticodae</taxon>
        <taxon>Triticeae</taxon>
        <taxon>Triticinae</taxon>
        <taxon>Aegilops</taxon>
    </lineage>
</organism>
<dbReference type="GO" id="GO:0043531">
    <property type="term" value="F:ADP binding"/>
    <property type="evidence" value="ECO:0007669"/>
    <property type="project" value="InterPro"/>
</dbReference>
<dbReference type="Pfam" id="PF00931">
    <property type="entry name" value="NB-ARC"/>
    <property type="match status" value="1"/>
</dbReference>
<keyword evidence="3" id="KW-1185">Reference proteome</keyword>
<proteinExistence type="predicted"/>
<dbReference type="InterPro" id="IPR027417">
    <property type="entry name" value="P-loop_NTPase"/>
</dbReference>
<dbReference type="PANTHER" id="PTHR36766">
    <property type="entry name" value="PLANT BROAD-SPECTRUM MILDEW RESISTANCE PROTEIN RPW8"/>
    <property type="match status" value="1"/>
</dbReference>
<reference evidence="3" key="2">
    <citation type="journal article" date="2017" name="Nat. Plants">
        <title>The Aegilops tauschii genome reveals multiple impacts of transposons.</title>
        <authorList>
            <person name="Zhao G."/>
            <person name="Zou C."/>
            <person name="Li K."/>
            <person name="Wang K."/>
            <person name="Li T."/>
            <person name="Gao L."/>
            <person name="Zhang X."/>
            <person name="Wang H."/>
            <person name="Yang Z."/>
            <person name="Liu X."/>
            <person name="Jiang W."/>
            <person name="Mao L."/>
            <person name="Kong X."/>
            <person name="Jiao Y."/>
            <person name="Jia J."/>
        </authorList>
    </citation>
    <scope>NUCLEOTIDE SEQUENCE [LARGE SCALE GENOMIC DNA]</scope>
    <source>
        <strain evidence="3">cv. AL8/78</strain>
    </source>
</reference>
<evidence type="ECO:0000313" key="3">
    <source>
        <dbReference type="Proteomes" id="UP000015105"/>
    </source>
</evidence>
<dbReference type="AlphaFoldDB" id="A0A453Q769"/>
<evidence type="ECO:0000259" key="1">
    <source>
        <dbReference type="Pfam" id="PF00931"/>
    </source>
</evidence>
<evidence type="ECO:0000313" key="2">
    <source>
        <dbReference type="EnsemblPlants" id="AET6Gv21003700.12"/>
    </source>
</evidence>
<dbReference type="Gramene" id="AET6Gv21003700.12">
    <property type="protein sequence ID" value="AET6Gv21003700.12"/>
    <property type="gene ID" value="AET6Gv21003700"/>
</dbReference>
<dbReference type="Gene3D" id="3.40.50.300">
    <property type="entry name" value="P-loop containing nucleotide triphosphate hydrolases"/>
    <property type="match status" value="1"/>
</dbReference>
<accession>A0A453Q769</accession>
<dbReference type="PANTHER" id="PTHR36766:SF36">
    <property type="entry name" value="AAA+ ATPASE DOMAIN-CONTAINING PROTEIN"/>
    <property type="match status" value="1"/>
</dbReference>
<reference evidence="2" key="3">
    <citation type="journal article" date="2017" name="Nature">
        <title>Genome sequence of the progenitor of the wheat D genome Aegilops tauschii.</title>
        <authorList>
            <person name="Luo M.C."/>
            <person name="Gu Y.Q."/>
            <person name="Puiu D."/>
            <person name="Wang H."/>
            <person name="Twardziok S.O."/>
            <person name="Deal K.R."/>
            <person name="Huo N."/>
            <person name="Zhu T."/>
            <person name="Wang L."/>
            <person name="Wang Y."/>
            <person name="McGuire P.E."/>
            <person name="Liu S."/>
            <person name="Long H."/>
            <person name="Ramasamy R.K."/>
            <person name="Rodriguez J.C."/>
            <person name="Van S.L."/>
            <person name="Yuan L."/>
            <person name="Wang Z."/>
            <person name="Xia Z."/>
            <person name="Xiao L."/>
            <person name="Anderson O.D."/>
            <person name="Ouyang S."/>
            <person name="Liang Y."/>
            <person name="Zimin A.V."/>
            <person name="Pertea G."/>
            <person name="Qi P."/>
            <person name="Bennetzen J.L."/>
            <person name="Dai X."/>
            <person name="Dawson M.W."/>
            <person name="Muller H.G."/>
            <person name="Kugler K."/>
            <person name="Rivarola-Duarte L."/>
            <person name="Spannagl M."/>
            <person name="Mayer K.F.X."/>
            <person name="Lu F.H."/>
            <person name="Bevan M.W."/>
            <person name="Leroy P."/>
            <person name="Li P."/>
            <person name="You F.M."/>
            <person name="Sun Q."/>
            <person name="Liu Z."/>
            <person name="Lyons E."/>
            <person name="Wicker T."/>
            <person name="Salzberg S.L."/>
            <person name="Devos K.M."/>
            <person name="Dvorak J."/>
        </authorList>
    </citation>
    <scope>NUCLEOTIDE SEQUENCE [LARGE SCALE GENOMIC DNA]</scope>
    <source>
        <strain evidence="2">cv. AL8/78</strain>
    </source>
</reference>
<dbReference type="InterPro" id="IPR002182">
    <property type="entry name" value="NB-ARC"/>
</dbReference>
<reference evidence="2" key="5">
    <citation type="journal article" date="2021" name="G3 (Bethesda)">
        <title>Aegilops tauschii genome assembly Aet v5.0 features greater sequence contiguity and improved annotation.</title>
        <authorList>
            <person name="Wang L."/>
            <person name="Zhu T."/>
            <person name="Rodriguez J.C."/>
            <person name="Deal K.R."/>
            <person name="Dubcovsky J."/>
            <person name="McGuire P.E."/>
            <person name="Lux T."/>
            <person name="Spannagl M."/>
            <person name="Mayer K.F.X."/>
            <person name="Baldrich P."/>
            <person name="Meyers B.C."/>
            <person name="Huo N."/>
            <person name="Gu Y.Q."/>
            <person name="Zhou H."/>
            <person name="Devos K.M."/>
            <person name="Bennetzen J.L."/>
            <person name="Unver T."/>
            <person name="Budak H."/>
            <person name="Gulick P.J."/>
            <person name="Galiba G."/>
            <person name="Kalapos B."/>
            <person name="Nelson D.R."/>
            <person name="Li P."/>
            <person name="You F.M."/>
            <person name="Luo M.C."/>
            <person name="Dvorak J."/>
        </authorList>
    </citation>
    <scope>NUCLEOTIDE SEQUENCE [LARGE SCALE GENOMIC DNA]</scope>
    <source>
        <strain evidence="2">cv. AL8/78</strain>
    </source>
</reference>
<dbReference type="SUPFAM" id="SSF52540">
    <property type="entry name" value="P-loop containing nucleoside triphosphate hydrolases"/>
    <property type="match status" value="1"/>
</dbReference>
<feature type="domain" description="NB-ARC" evidence="1">
    <location>
        <begin position="53"/>
        <end position="106"/>
    </location>
</feature>
<reference evidence="3" key="1">
    <citation type="journal article" date="2014" name="Science">
        <title>Ancient hybridizations among the ancestral genomes of bread wheat.</title>
        <authorList>
            <consortium name="International Wheat Genome Sequencing Consortium,"/>
            <person name="Marcussen T."/>
            <person name="Sandve S.R."/>
            <person name="Heier L."/>
            <person name="Spannagl M."/>
            <person name="Pfeifer M."/>
            <person name="Jakobsen K.S."/>
            <person name="Wulff B.B."/>
            <person name="Steuernagel B."/>
            <person name="Mayer K.F."/>
            <person name="Olsen O.A."/>
        </authorList>
    </citation>
    <scope>NUCLEOTIDE SEQUENCE [LARGE SCALE GENOMIC DNA]</scope>
    <source>
        <strain evidence="3">cv. AL8/78</strain>
    </source>
</reference>
<name>A0A453Q769_AEGTS</name>